<keyword evidence="2" id="KW-1185">Reference proteome</keyword>
<evidence type="ECO:0000313" key="1">
    <source>
        <dbReference type="EMBL" id="SCF35111.1"/>
    </source>
</evidence>
<keyword evidence="1" id="KW-0808">Transferase</keyword>
<dbReference type="PANTHER" id="PTHR40036:SF1">
    <property type="entry name" value="MACROCIN O-METHYLTRANSFERASE"/>
    <property type="match status" value="1"/>
</dbReference>
<dbReference type="AlphaFoldDB" id="A0A1C4ZQS4"/>
<dbReference type="InterPro" id="IPR008884">
    <property type="entry name" value="TylF_MeTrfase"/>
</dbReference>
<dbReference type="RefSeq" id="WP_089009166.1">
    <property type="nucleotide sequence ID" value="NZ_LT607411.1"/>
</dbReference>
<proteinExistence type="predicted"/>
<accession>A0A1C4ZQS4</accession>
<name>A0A1C4ZQS4_MICVI</name>
<dbReference type="PANTHER" id="PTHR40036">
    <property type="entry name" value="MACROCIN O-METHYLTRANSFERASE"/>
    <property type="match status" value="1"/>
</dbReference>
<dbReference type="SUPFAM" id="SSF53335">
    <property type="entry name" value="S-adenosyl-L-methionine-dependent methyltransferases"/>
    <property type="match status" value="1"/>
</dbReference>
<protein>
    <submittedName>
        <fullName evidence="1">O-methyltransferase</fullName>
    </submittedName>
</protein>
<dbReference type="Gene3D" id="3.40.50.150">
    <property type="entry name" value="Vaccinia Virus protein VP39"/>
    <property type="match status" value="1"/>
</dbReference>
<sequence>MTVTDSPRPGTHDDSAVQLYLDLLKRCVTNVIYQDPPISPPWAPQTPFGLDARVEGLDCPSQAHTMVGFARLDNLRELTERVLRDGVPGDFLEAGVGRGGAMIFLRGVLKAHGVTDRRVWLADSFQGFPEPPAEVRYQLKDVYPELAGGADDGRRQAAEAMKALFLRGGSEDDVRENFRRYGLLDDQVQLLPGWLAETLPTAPVRRLAILRVDNDLYDSTYATLEHLYPRVSPGGYVIVDDYHFLDECRQAVHDYLKASGTPEPDLTTIDRCGVHWRKES</sequence>
<evidence type="ECO:0000313" key="2">
    <source>
        <dbReference type="Proteomes" id="UP000198242"/>
    </source>
</evidence>
<dbReference type="EMBL" id="LT607411">
    <property type="protein sequence ID" value="SCF35111.1"/>
    <property type="molecule type" value="Genomic_DNA"/>
</dbReference>
<dbReference type="Pfam" id="PF05711">
    <property type="entry name" value="TylF"/>
    <property type="match status" value="1"/>
</dbReference>
<reference evidence="2" key="1">
    <citation type="submission" date="2016-06" db="EMBL/GenBank/DDBJ databases">
        <authorList>
            <person name="Varghese N."/>
            <person name="Submissions Spin"/>
        </authorList>
    </citation>
    <scope>NUCLEOTIDE SEQUENCE [LARGE SCALE GENOMIC DNA]</scope>
    <source>
        <strain evidence="2">DSM 43909</strain>
    </source>
</reference>
<dbReference type="GO" id="GO:0008168">
    <property type="term" value="F:methyltransferase activity"/>
    <property type="evidence" value="ECO:0007669"/>
    <property type="project" value="UniProtKB-KW"/>
</dbReference>
<organism evidence="1 2">
    <name type="scientific">Micromonospora viridifaciens</name>
    <dbReference type="NCBI Taxonomy" id="1881"/>
    <lineage>
        <taxon>Bacteria</taxon>
        <taxon>Bacillati</taxon>
        <taxon>Actinomycetota</taxon>
        <taxon>Actinomycetes</taxon>
        <taxon>Micromonosporales</taxon>
        <taxon>Micromonosporaceae</taxon>
        <taxon>Micromonospora</taxon>
    </lineage>
</organism>
<dbReference type="Proteomes" id="UP000198242">
    <property type="component" value="Chromosome I"/>
</dbReference>
<dbReference type="GO" id="GO:0032259">
    <property type="term" value="P:methylation"/>
    <property type="evidence" value="ECO:0007669"/>
    <property type="project" value="UniProtKB-KW"/>
</dbReference>
<dbReference type="InterPro" id="IPR029063">
    <property type="entry name" value="SAM-dependent_MTases_sf"/>
</dbReference>
<keyword evidence="1" id="KW-0489">Methyltransferase</keyword>
<gene>
    <name evidence="1" type="ORF">GA0074695_5929</name>
</gene>
<dbReference type="OrthoDB" id="3826968at2"/>